<evidence type="ECO:0000256" key="1">
    <source>
        <dbReference type="ARBA" id="ARBA00009764"/>
    </source>
</evidence>
<comment type="function">
    <text evidence="5">Required for morphogenesis and for the elongation of the flagellar filament by facilitating polymerization of the flagellin monomers at the tip of growing filament. Forms a capping structure, which prevents flagellin subunits (transported through the central channel of the flagellum) from leaking out without polymerization at the distal end.</text>
</comment>
<feature type="domain" description="Flagellar hook-associated protein 2 C-terminal" evidence="7">
    <location>
        <begin position="240"/>
        <end position="532"/>
    </location>
</feature>
<organism evidence="8 9">
    <name type="scientific">Limnobacter humi</name>
    <dbReference type="NCBI Taxonomy" id="1778671"/>
    <lineage>
        <taxon>Bacteria</taxon>
        <taxon>Pseudomonadati</taxon>
        <taxon>Pseudomonadota</taxon>
        <taxon>Betaproteobacteria</taxon>
        <taxon>Burkholderiales</taxon>
        <taxon>Burkholderiaceae</taxon>
        <taxon>Limnobacter</taxon>
    </lineage>
</organism>
<dbReference type="Proteomes" id="UP001204142">
    <property type="component" value="Unassembled WGS sequence"/>
</dbReference>
<evidence type="ECO:0000256" key="4">
    <source>
        <dbReference type="ARBA" id="ARBA00023143"/>
    </source>
</evidence>
<comment type="subunit">
    <text evidence="2 5">Homopentamer.</text>
</comment>
<keyword evidence="3" id="KW-0175">Coiled coil</keyword>
<dbReference type="PANTHER" id="PTHR30288:SF0">
    <property type="entry name" value="FLAGELLAR HOOK-ASSOCIATED PROTEIN 2"/>
    <property type="match status" value="1"/>
</dbReference>
<reference evidence="8 9" key="1">
    <citation type="submission" date="2022-07" db="EMBL/GenBank/DDBJ databases">
        <authorList>
            <person name="Xamxidin M."/>
            <person name="Wu M."/>
        </authorList>
    </citation>
    <scope>NUCLEOTIDE SEQUENCE [LARGE SCALE GENOMIC DNA]</scope>
    <source>
        <strain evidence="8 9">NBRC 111650</strain>
    </source>
</reference>
<keyword evidence="8" id="KW-0969">Cilium</keyword>
<dbReference type="RefSeq" id="WP_256765558.1">
    <property type="nucleotide sequence ID" value="NZ_JANIGO010000007.1"/>
</dbReference>
<evidence type="ECO:0000256" key="5">
    <source>
        <dbReference type="RuleBase" id="RU362066"/>
    </source>
</evidence>
<name>A0ABT1WJR2_9BURK</name>
<accession>A0ABT1WJR2</accession>
<dbReference type="Pfam" id="PF02465">
    <property type="entry name" value="FliD_N"/>
    <property type="match status" value="1"/>
</dbReference>
<comment type="subcellular location">
    <subcellularLocation>
        <location evidence="5">Secreted</location>
    </subcellularLocation>
    <subcellularLocation>
        <location evidence="5">Bacterial flagellum</location>
    </subcellularLocation>
</comment>
<keyword evidence="4 5" id="KW-0975">Bacterial flagellum</keyword>
<dbReference type="PANTHER" id="PTHR30288">
    <property type="entry name" value="FLAGELLAR CAP/ASSEMBLY PROTEIN FLID"/>
    <property type="match status" value="1"/>
</dbReference>
<dbReference type="Pfam" id="PF07195">
    <property type="entry name" value="FliD_C"/>
    <property type="match status" value="1"/>
</dbReference>
<keyword evidence="9" id="KW-1185">Reference proteome</keyword>
<keyword evidence="8" id="KW-0966">Cell projection</keyword>
<gene>
    <name evidence="8" type="primary">fliD</name>
    <name evidence="8" type="ORF">NQT62_15000</name>
</gene>
<dbReference type="InterPro" id="IPR003481">
    <property type="entry name" value="FliD_N"/>
</dbReference>
<evidence type="ECO:0000256" key="3">
    <source>
        <dbReference type="ARBA" id="ARBA00023054"/>
    </source>
</evidence>
<proteinExistence type="inferred from homology"/>
<keyword evidence="8" id="KW-0282">Flagellum</keyword>
<evidence type="ECO:0000313" key="9">
    <source>
        <dbReference type="Proteomes" id="UP001204142"/>
    </source>
</evidence>
<evidence type="ECO:0000259" key="6">
    <source>
        <dbReference type="Pfam" id="PF02465"/>
    </source>
</evidence>
<evidence type="ECO:0000313" key="8">
    <source>
        <dbReference type="EMBL" id="MCQ8897747.1"/>
    </source>
</evidence>
<dbReference type="InterPro" id="IPR010809">
    <property type="entry name" value="FliD_C"/>
</dbReference>
<evidence type="ECO:0000256" key="2">
    <source>
        <dbReference type="ARBA" id="ARBA00011255"/>
    </source>
</evidence>
<protein>
    <recommendedName>
        <fullName evidence="5">Flagellar hook-associated protein 2</fullName>
        <shortName evidence="5">HAP2</shortName>
    </recommendedName>
    <alternativeName>
        <fullName evidence="5">Flagellar cap protein</fullName>
    </alternativeName>
</protein>
<dbReference type="EMBL" id="JANIGO010000007">
    <property type="protein sequence ID" value="MCQ8897747.1"/>
    <property type="molecule type" value="Genomic_DNA"/>
</dbReference>
<comment type="caution">
    <text evidence="8">The sequence shown here is derived from an EMBL/GenBank/DDBJ whole genome shotgun (WGS) entry which is preliminary data.</text>
</comment>
<evidence type="ECO:0000259" key="7">
    <source>
        <dbReference type="Pfam" id="PF07195"/>
    </source>
</evidence>
<comment type="similarity">
    <text evidence="1 5">Belongs to the FliD family.</text>
</comment>
<sequence length="547" mass="55683">MAAISSAGVGSGLDIEGIISQLMAAERKPLATISEQKTQINTKISIYGIIKNSFADLQTATQKLTSLSTLNPMKATSALDTAVGASASSTAAKGTYNLEVSQLAKAQSVAVPAVASADTVVGTGSLTITLGNYNSGTNTFTANAAKTPVTINIGAGQQTLSGIKQAINDAGAGVTASIINDGTGSRLVLTSTDTGADLGFKLGVTDADGNNTDTSGLSQIAYDPTATAGAGKNAATLQLAQNANFTINGLAVTKSSNTVSDAIDGVTLNLKAVTTSPVAVTVGLDDTALKSTLDGFVAAYNKIRGNLKDQQQKDATLSKETTPSSLERGLRNILRDTVSAYGLSLSDVGLSFDNTGVLSLNKTKLDSAMAADSSVLQKLFSNTGVATDARVKYMGGTSKTLEGTYAINITTAGGSGTNIAGTIGGVAGTGLDTILTGATGTNAEGLQVSVTAGTSGALGTITYSKGLASRLSEWIDSLNAEGGALVSRTDGLNAQVKRLDKQTDNLNTRLDMVEKRYRAQFSALDTMLSSMQRTSSYLSQQLAALSK</sequence>
<feature type="domain" description="Flagellar hook-associated protein 2 N-terminal" evidence="6">
    <location>
        <begin position="11"/>
        <end position="107"/>
    </location>
</feature>
<keyword evidence="5" id="KW-0964">Secreted</keyword>
<dbReference type="InterPro" id="IPR040026">
    <property type="entry name" value="FliD"/>
</dbReference>